<gene>
    <name evidence="1" type="primary">ABSGL_04519.1 scaffold 5475</name>
</gene>
<dbReference type="Proteomes" id="UP000078561">
    <property type="component" value="Unassembled WGS sequence"/>
</dbReference>
<dbReference type="EMBL" id="LT552383">
    <property type="protein sequence ID" value="SAL98948.1"/>
    <property type="molecule type" value="Genomic_DNA"/>
</dbReference>
<name>A0A168MPS3_ABSGL</name>
<evidence type="ECO:0000313" key="2">
    <source>
        <dbReference type="Proteomes" id="UP000078561"/>
    </source>
</evidence>
<sequence>MISLKDDQSGHVSAVDLSIVPSLDSPITFPPVDTAQVLERFDPVVLKLDARLQAHSKIECLVFWSLPRNLYLPPGILRSKYSNSDFGKWPDHPL</sequence>
<evidence type="ECO:0000313" key="1">
    <source>
        <dbReference type="EMBL" id="SAL98948.1"/>
    </source>
</evidence>
<reference evidence="1" key="1">
    <citation type="submission" date="2016-04" db="EMBL/GenBank/DDBJ databases">
        <authorList>
            <person name="Evans L.H."/>
            <person name="Alamgir A."/>
            <person name="Owens N."/>
            <person name="Weber N.D."/>
            <person name="Virtaneva K."/>
            <person name="Barbian K."/>
            <person name="Babar A."/>
            <person name="Rosenke K."/>
        </authorList>
    </citation>
    <scope>NUCLEOTIDE SEQUENCE [LARGE SCALE GENOMIC DNA]</scope>
    <source>
        <strain evidence="1">CBS 101.48</strain>
    </source>
</reference>
<organism evidence="1">
    <name type="scientific">Absidia glauca</name>
    <name type="common">Pin mould</name>
    <dbReference type="NCBI Taxonomy" id="4829"/>
    <lineage>
        <taxon>Eukaryota</taxon>
        <taxon>Fungi</taxon>
        <taxon>Fungi incertae sedis</taxon>
        <taxon>Mucoromycota</taxon>
        <taxon>Mucoromycotina</taxon>
        <taxon>Mucoromycetes</taxon>
        <taxon>Mucorales</taxon>
        <taxon>Cunninghamellaceae</taxon>
        <taxon>Absidia</taxon>
    </lineage>
</organism>
<proteinExistence type="predicted"/>
<dbReference type="InParanoid" id="A0A168MPS3"/>
<keyword evidence="2" id="KW-1185">Reference proteome</keyword>
<dbReference type="AlphaFoldDB" id="A0A168MPS3"/>
<protein>
    <submittedName>
        <fullName evidence="1">Uncharacterized protein</fullName>
    </submittedName>
</protein>
<accession>A0A168MPS3</accession>